<feature type="transmembrane region" description="Helical" evidence="6">
    <location>
        <begin position="177"/>
        <end position="200"/>
    </location>
</feature>
<keyword evidence="8" id="KW-1185">Reference proteome</keyword>
<gene>
    <name evidence="7" type="ORF">BSL78_14300</name>
</gene>
<comment type="similarity">
    <text evidence="2">Belongs to the clarin family.</text>
</comment>
<dbReference type="PANTHER" id="PTHR31548:SF1">
    <property type="entry name" value="LD47387P"/>
    <property type="match status" value="1"/>
</dbReference>
<dbReference type="Pfam" id="PF25807">
    <property type="entry name" value="Clarin-2"/>
    <property type="match status" value="1"/>
</dbReference>
<comment type="subcellular location">
    <subcellularLocation>
        <location evidence="1">Membrane</location>
        <topology evidence="1">Multi-pass membrane protein</topology>
    </subcellularLocation>
</comment>
<evidence type="ECO:0000313" key="8">
    <source>
        <dbReference type="Proteomes" id="UP000230750"/>
    </source>
</evidence>
<dbReference type="PROSITE" id="PS51257">
    <property type="entry name" value="PROKAR_LIPOPROTEIN"/>
    <property type="match status" value="1"/>
</dbReference>
<keyword evidence="4 6" id="KW-1133">Transmembrane helix</keyword>
<dbReference type="STRING" id="307972.A0A2G8KLB0"/>
<evidence type="ECO:0000313" key="7">
    <source>
        <dbReference type="EMBL" id="PIK48804.1"/>
    </source>
</evidence>
<evidence type="ECO:0000256" key="6">
    <source>
        <dbReference type="SAM" id="Phobius"/>
    </source>
</evidence>
<sequence length="231" mass="25755">MTNKIQKLLYLDVFIVSLIVLGCFLTAICTNQMVVGKLKHPRVTALNYGNIKFGLIGVGTKQYNYGYGDRDEETYLVYNEYEDQHNIPLIITTLSFIGVATIFTVVSTIFALMNTITVPIQTIHGSLGLYIWNGIAGGFGLLSIILYTIMFETTIKDNIQSPNEDEFSTEDPAKVGYSFWLLLCGVIFATTNIGIVYLAGKAVDPDFFKRKSKIEVNEKQQNEAVADGIMF</sequence>
<evidence type="ECO:0000256" key="2">
    <source>
        <dbReference type="ARBA" id="ARBA00005787"/>
    </source>
</evidence>
<evidence type="ECO:0000256" key="1">
    <source>
        <dbReference type="ARBA" id="ARBA00004141"/>
    </source>
</evidence>
<protein>
    <submittedName>
        <fullName evidence="7">Putative clarin-1</fullName>
    </submittedName>
</protein>
<dbReference type="EMBL" id="MRZV01000500">
    <property type="protein sequence ID" value="PIK48804.1"/>
    <property type="molecule type" value="Genomic_DNA"/>
</dbReference>
<dbReference type="Proteomes" id="UP000230750">
    <property type="component" value="Unassembled WGS sequence"/>
</dbReference>
<dbReference type="Gene3D" id="1.20.140.150">
    <property type="match status" value="1"/>
</dbReference>
<feature type="transmembrane region" description="Helical" evidence="6">
    <location>
        <begin position="9"/>
        <end position="28"/>
    </location>
</feature>
<reference evidence="7 8" key="1">
    <citation type="journal article" date="2017" name="PLoS Biol.">
        <title>The sea cucumber genome provides insights into morphological evolution and visceral regeneration.</title>
        <authorList>
            <person name="Zhang X."/>
            <person name="Sun L."/>
            <person name="Yuan J."/>
            <person name="Sun Y."/>
            <person name="Gao Y."/>
            <person name="Zhang L."/>
            <person name="Li S."/>
            <person name="Dai H."/>
            <person name="Hamel J.F."/>
            <person name="Liu C."/>
            <person name="Yu Y."/>
            <person name="Liu S."/>
            <person name="Lin W."/>
            <person name="Guo K."/>
            <person name="Jin S."/>
            <person name="Xu P."/>
            <person name="Storey K.B."/>
            <person name="Huan P."/>
            <person name="Zhang T."/>
            <person name="Zhou Y."/>
            <person name="Zhang J."/>
            <person name="Lin C."/>
            <person name="Li X."/>
            <person name="Xing L."/>
            <person name="Huo D."/>
            <person name="Sun M."/>
            <person name="Wang L."/>
            <person name="Mercier A."/>
            <person name="Li F."/>
            <person name="Yang H."/>
            <person name="Xiang J."/>
        </authorList>
    </citation>
    <scope>NUCLEOTIDE SEQUENCE [LARGE SCALE GENOMIC DNA]</scope>
    <source>
        <strain evidence="7">Shaxun</strain>
        <tissue evidence="7">Muscle</tissue>
    </source>
</reference>
<dbReference type="OrthoDB" id="10012538at2759"/>
<keyword evidence="3 6" id="KW-0812">Transmembrane</keyword>
<evidence type="ECO:0000256" key="3">
    <source>
        <dbReference type="ARBA" id="ARBA00022692"/>
    </source>
</evidence>
<dbReference type="AlphaFoldDB" id="A0A2G8KLB0"/>
<keyword evidence="5 6" id="KW-0472">Membrane</keyword>
<evidence type="ECO:0000256" key="4">
    <source>
        <dbReference type="ARBA" id="ARBA00022989"/>
    </source>
</evidence>
<evidence type="ECO:0000256" key="5">
    <source>
        <dbReference type="ARBA" id="ARBA00023136"/>
    </source>
</evidence>
<feature type="transmembrane region" description="Helical" evidence="6">
    <location>
        <begin position="87"/>
        <end position="115"/>
    </location>
</feature>
<proteinExistence type="inferred from homology"/>
<dbReference type="InterPro" id="IPR026748">
    <property type="entry name" value="Clarin"/>
</dbReference>
<feature type="transmembrane region" description="Helical" evidence="6">
    <location>
        <begin position="127"/>
        <end position="150"/>
    </location>
</feature>
<name>A0A2G8KLB0_STIJA</name>
<accession>A0A2G8KLB0</accession>
<dbReference type="GO" id="GO:0016020">
    <property type="term" value="C:membrane"/>
    <property type="evidence" value="ECO:0007669"/>
    <property type="project" value="UniProtKB-SubCell"/>
</dbReference>
<comment type="caution">
    <text evidence="7">The sequence shown here is derived from an EMBL/GenBank/DDBJ whole genome shotgun (WGS) entry which is preliminary data.</text>
</comment>
<organism evidence="7 8">
    <name type="scientific">Stichopus japonicus</name>
    <name type="common">Sea cucumber</name>
    <dbReference type="NCBI Taxonomy" id="307972"/>
    <lineage>
        <taxon>Eukaryota</taxon>
        <taxon>Metazoa</taxon>
        <taxon>Echinodermata</taxon>
        <taxon>Eleutherozoa</taxon>
        <taxon>Echinozoa</taxon>
        <taxon>Holothuroidea</taxon>
        <taxon>Aspidochirotacea</taxon>
        <taxon>Aspidochirotida</taxon>
        <taxon>Stichopodidae</taxon>
        <taxon>Apostichopus</taxon>
    </lineage>
</organism>
<dbReference type="GO" id="GO:0007605">
    <property type="term" value="P:sensory perception of sound"/>
    <property type="evidence" value="ECO:0007669"/>
    <property type="project" value="UniProtKB-ARBA"/>
</dbReference>
<dbReference type="PANTHER" id="PTHR31548">
    <property type="entry name" value="CLARIN"/>
    <property type="match status" value="1"/>
</dbReference>